<feature type="transmembrane region" description="Helical" evidence="1">
    <location>
        <begin position="139"/>
        <end position="158"/>
    </location>
</feature>
<feature type="transmembrane region" description="Helical" evidence="1">
    <location>
        <begin position="79"/>
        <end position="102"/>
    </location>
</feature>
<dbReference type="Pfam" id="PF13346">
    <property type="entry name" value="ABC2_membrane_5"/>
    <property type="match status" value="1"/>
</dbReference>
<comment type="caution">
    <text evidence="2">The sequence shown here is derived from an EMBL/GenBank/DDBJ whole genome shotgun (WGS) entry which is preliminary data.</text>
</comment>
<proteinExistence type="predicted"/>
<keyword evidence="1" id="KW-0812">Transmembrane</keyword>
<accession>A0ABS1CBP9</accession>
<dbReference type="EMBL" id="JACVDA010000016">
    <property type="protein sequence ID" value="MBK1468887.1"/>
    <property type="molecule type" value="Genomic_DNA"/>
</dbReference>
<keyword evidence="1" id="KW-1133">Transmembrane helix</keyword>
<dbReference type="RefSeq" id="WP_201275776.1">
    <property type="nucleotide sequence ID" value="NZ_JACVDA010000016.1"/>
</dbReference>
<sequence>MNGLLYLEYLEIKKKWYIYFISLILLCFGVYFEFWFAYMFIFALLGTRNMVTSFERENKINRHILTTGASRKDLVYTKFFVSTLKILFCFALLLVITLIFNYNFLLTLLFYFLSALIINPIIQSMFFKFREESDVPAMWIVIGFLVLFCMLPLKYIFGVDGIYKSINVTTISYTIIFFASIFWNVYICKLTAKKIENRDFK</sequence>
<feature type="transmembrane region" description="Helical" evidence="1">
    <location>
        <begin position="108"/>
        <end position="127"/>
    </location>
</feature>
<keyword evidence="3" id="KW-1185">Reference proteome</keyword>
<evidence type="ECO:0000313" key="2">
    <source>
        <dbReference type="EMBL" id="MBK1468887.1"/>
    </source>
</evidence>
<evidence type="ECO:0000256" key="1">
    <source>
        <dbReference type="SAM" id="Phobius"/>
    </source>
</evidence>
<dbReference type="InterPro" id="IPR025699">
    <property type="entry name" value="ABC2_memb-like"/>
</dbReference>
<keyword evidence="1" id="KW-0472">Membrane</keyword>
<gene>
    <name evidence="2" type="ORF">IBJ83_06115</name>
</gene>
<protein>
    <submittedName>
        <fullName evidence="2">ABC-2 transporter permease</fullName>
    </submittedName>
</protein>
<evidence type="ECO:0000313" key="3">
    <source>
        <dbReference type="Proteomes" id="UP000823123"/>
    </source>
</evidence>
<dbReference type="Proteomes" id="UP000823123">
    <property type="component" value="Unassembled WGS sequence"/>
</dbReference>
<name>A0ABS1CBP9_9FIRM</name>
<feature type="transmembrane region" description="Helical" evidence="1">
    <location>
        <begin position="16"/>
        <end position="46"/>
    </location>
</feature>
<organism evidence="2 3">
    <name type="scientific">Parvimonas parva</name>
    <dbReference type="NCBI Taxonomy" id="2769485"/>
    <lineage>
        <taxon>Bacteria</taxon>
        <taxon>Bacillati</taxon>
        <taxon>Bacillota</taxon>
        <taxon>Tissierellia</taxon>
        <taxon>Tissierellales</taxon>
        <taxon>Peptoniphilaceae</taxon>
        <taxon>Parvimonas</taxon>
    </lineage>
</organism>
<reference evidence="2 3" key="1">
    <citation type="submission" date="2020-09" db="EMBL/GenBank/DDBJ databases">
        <title>Parvimonas S3374 sp. nov.</title>
        <authorList>
            <person name="Buhl M."/>
        </authorList>
    </citation>
    <scope>NUCLEOTIDE SEQUENCE [LARGE SCALE GENOMIC DNA]</scope>
    <source>
        <strain evidence="2 3">S3374</strain>
    </source>
</reference>
<feature type="transmembrane region" description="Helical" evidence="1">
    <location>
        <begin position="170"/>
        <end position="188"/>
    </location>
</feature>